<reference evidence="2 3" key="1">
    <citation type="journal article" date="2024" name="Front Chem Biol">
        <title>Unveiling the potential of Daldinia eschscholtzii MFLUCC 19-0629 through bioactivity and bioinformatics studies for enhanced sustainable agriculture production.</title>
        <authorList>
            <person name="Brooks S."/>
            <person name="Weaver J.A."/>
            <person name="Klomchit A."/>
            <person name="Alharthi S.A."/>
            <person name="Onlamun T."/>
            <person name="Nurani R."/>
            <person name="Vong T.K."/>
            <person name="Alberti F."/>
            <person name="Greco C."/>
        </authorList>
    </citation>
    <scope>NUCLEOTIDE SEQUENCE [LARGE SCALE GENOMIC DNA]</scope>
    <source>
        <strain evidence="2">MFLUCC 19-0629</strain>
    </source>
</reference>
<feature type="compositionally biased region" description="Basic and acidic residues" evidence="1">
    <location>
        <begin position="29"/>
        <end position="51"/>
    </location>
</feature>
<evidence type="ECO:0000313" key="2">
    <source>
        <dbReference type="EMBL" id="KAK6949465.1"/>
    </source>
</evidence>
<sequence length="523" mass="57647">MPRNTSNPRPEAPGRSADSPDNTRPAKRGRYDKEPFLSTTDSKDVGPDQKLKSPPGVKPRNKFEATGMHQKEVGDDYQLPTALEDSGVGYSNINQQEMGQRLAGRSLTGDYMALENRESGVTNAGRSGGQLVARESFVHDSGANSPTADPEGSQGAAALSSTNQYKNTSGSDQPFLSLQPNLRKPFETGQAAIAKRFYQTLHNPENPTAAEAAMANEMVRLFPHLFCDDRTKLRPNGPDRYSRVIEFGGQQIGVANFFQEEMPKVDGYDVTMTIDYIMSGIHARTSLVPYFWFRRIRVRFDLHDIGDMVINQMPNPMPYTANYEQPPTDVFRIHDPLRSSEDPPVDIQNAPSSLRHGPSEPLSIASVMSAPPARAAAANAPPPNMPPTGVFRVHAPPANAPVANSPAANAPAANAPAGVMTSLPGHLFQRDGLTKLVSCRQSRKILYAFVQYKGINVGDFQAVESKAVRNTRHQLRYQQLWRNDGRTEVVFNPNNSWLEVHYNGKLFGHIRINHPTRGLDENP</sequence>
<feature type="compositionally biased region" description="Polar residues" evidence="1">
    <location>
        <begin position="159"/>
        <end position="180"/>
    </location>
</feature>
<feature type="region of interest" description="Disordered" evidence="1">
    <location>
        <begin position="337"/>
        <end position="397"/>
    </location>
</feature>
<dbReference type="AlphaFoldDB" id="A0AAX6M9Z0"/>
<name>A0AAX6M9Z0_9PEZI</name>
<feature type="region of interest" description="Disordered" evidence="1">
    <location>
        <begin position="140"/>
        <end position="180"/>
    </location>
</feature>
<protein>
    <submittedName>
        <fullName evidence="2">Uncharacterized protein</fullName>
    </submittedName>
</protein>
<keyword evidence="3" id="KW-1185">Reference proteome</keyword>
<comment type="caution">
    <text evidence="2">The sequence shown here is derived from an EMBL/GenBank/DDBJ whole genome shotgun (WGS) entry which is preliminary data.</text>
</comment>
<feature type="compositionally biased region" description="Low complexity" evidence="1">
    <location>
        <begin position="370"/>
        <end position="379"/>
    </location>
</feature>
<dbReference type="Proteomes" id="UP001369815">
    <property type="component" value="Unassembled WGS sequence"/>
</dbReference>
<dbReference type="EMBL" id="JBANMG010000009">
    <property type="protein sequence ID" value="KAK6949465.1"/>
    <property type="molecule type" value="Genomic_DNA"/>
</dbReference>
<accession>A0AAX6M9Z0</accession>
<feature type="region of interest" description="Disordered" evidence="1">
    <location>
        <begin position="1"/>
        <end position="74"/>
    </location>
</feature>
<organism evidence="2 3">
    <name type="scientific">Daldinia eschscholtzii</name>
    <dbReference type="NCBI Taxonomy" id="292717"/>
    <lineage>
        <taxon>Eukaryota</taxon>
        <taxon>Fungi</taxon>
        <taxon>Dikarya</taxon>
        <taxon>Ascomycota</taxon>
        <taxon>Pezizomycotina</taxon>
        <taxon>Sordariomycetes</taxon>
        <taxon>Xylariomycetidae</taxon>
        <taxon>Xylariales</taxon>
        <taxon>Hypoxylaceae</taxon>
        <taxon>Daldinia</taxon>
    </lineage>
</organism>
<evidence type="ECO:0000313" key="3">
    <source>
        <dbReference type="Proteomes" id="UP001369815"/>
    </source>
</evidence>
<evidence type="ECO:0000256" key="1">
    <source>
        <dbReference type="SAM" id="MobiDB-lite"/>
    </source>
</evidence>
<gene>
    <name evidence="2" type="ORF">Daesc_009545</name>
</gene>
<proteinExistence type="predicted"/>